<protein>
    <submittedName>
        <fullName evidence="2">Cyanovirin</fullName>
    </submittedName>
</protein>
<evidence type="ECO:0000259" key="1">
    <source>
        <dbReference type="Pfam" id="PF08881"/>
    </source>
</evidence>
<keyword evidence="3" id="KW-1185">Reference proteome</keyword>
<gene>
    <name evidence="2" type="ORF">EIZ48_27625</name>
</gene>
<dbReference type="InterPro" id="IPR036673">
    <property type="entry name" value="Cyanovirin-N_sf"/>
</dbReference>
<accession>A0ABW9YQQ6</accession>
<name>A0ABW9YQQ6_9GAMM</name>
<dbReference type="InterPro" id="IPR011058">
    <property type="entry name" value="Cyanovirin-N"/>
</dbReference>
<organism evidence="2 3">
    <name type="scientific">Photobacterium alginatilyticum</name>
    <dbReference type="NCBI Taxonomy" id="1775171"/>
    <lineage>
        <taxon>Bacteria</taxon>
        <taxon>Pseudomonadati</taxon>
        <taxon>Pseudomonadota</taxon>
        <taxon>Gammaproteobacteria</taxon>
        <taxon>Vibrionales</taxon>
        <taxon>Vibrionaceae</taxon>
        <taxon>Photobacterium</taxon>
    </lineage>
</organism>
<dbReference type="Proteomes" id="UP000738517">
    <property type="component" value="Unassembled WGS sequence"/>
</dbReference>
<comment type="caution">
    <text evidence="2">The sequence shown here is derived from an EMBL/GenBank/DDBJ whole genome shotgun (WGS) entry which is preliminary data.</text>
</comment>
<evidence type="ECO:0000313" key="2">
    <source>
        <dbReference type="EMBL" id="NBI56258.1"/>
    </source>
</evidence>
<dbReference type="RefSeq" id="WP_160658532.1">
    <property type="nucleotide sequence ID" value="NZ_RSEJ01000062.1"/>
</dbReference>
<dbReference type="EMBL" id="RSEJ01000062">
    <property type="protein sequence ID" value="NBI56258.1"/>
    <property type="molecule type" value="Genomic_DNA"/>
</dbReference>
<proteinExistence type="predicted"/>
<dbReference type="Gene3D" id="2.30.60.10">
    <property type="entry name" value="Cyanovirin-N"/>
    <property type="match status" value="1"/>
</dbReference>
<dbReference type="SUPFAM" id="SSF51322">
    <property type="entry name" value="Cyanovirin-N"/>
    <property type="match status" value="1"/>
</dbReference>
<sequence length="120" mass="13062">MSQYVPEGSFIKTSRNVKSVLYATARKRNQSYVPSALDITELNSADVANLDGVLVSQTNHGAPSGYVPSGSYKETCRDVRVILSAECKKIDGSWQYSTLELTDISNVSISNIDGVLKIDN</sequence>
<dbReference type="Pfam" id="PF08881">
    <property type="entry name" value="CVNH"/>
    <property type="match status" value="1"/>
</dbReference>
<reference evidence="2 3" key="1">
    <citation type="journal article" date="2017" name="Int. J. Syst. Evol. Microbiol.">
        <title>Photobacterium alginatilyticum sp. nov., a marine bacterium isolated from bottom seawater.</title>
        <authorList>
            <person name="Wang X."/>
            <person name="Wang Y."/>
            <person name="Yang X."/>
            <person name="Sun H."/>
            <person name="Li B."/>
            <person name="Zhang X.H."/>
        </authorList>
    </citation>
    <scope>NUCLEOTIDE SEQUENCE [LARGE SCALE GENOMIC DNA]</scope>
    <source>
        <strain evidence="2 3">P03D4</strain>
    </source>
</reference>
<feature type="domain" description="Cyanovirin-N" evidence="1">
    <location>
        <begin position="11"/>
        <end position="117"/>
    </location>
</feature>
<evidence type="ECO:0000313" key="3">
    <source>
        <dbReference type="Proteomes" id="UP000738517"/>
    </source>
</evidence>